<protein>
    <submittedName>
        <fullName evidence="2">Cytoplasmic protein</fullName>
    </submittedName>
</protein>
<dbReference type="InterPro" id="IPR010768">
    <property type="entry name" value="GATase1-like"/>
</dbReference>
<dbReference type="InterPro" id="IPR029062">
    <property type="entry name" value="Class_I_gatase-like"/>
</dbReference>
<reference evidence="2 3" key="1">
    <citation type="submission" date="2019-07" db="EMBL/GenBank/DDBJ databases">
        <title>Cryptosporangium phraense sp. nov., isolated from plant litter.</title>
        <authorList>
            <person name="Suriyachadkun C."/>
        </authorList>
    </citation>
    <scope>NUCLEOTIDE SEQUENCE [LARGE SCALE GENOMIC DNA]</scope>
    <source>
        <strain evidence="2 3">A-T 5661</strain>
    </source>
</reference>
<dbReference type="AlphaFoldDB" id="A0A545AFT1"/>
<name>A0A545AFT1_9ACTN</name>
<dbReference type="Gene3D" id="3.40.50.880">
    <property type="match status" value="1"/>
</dbReference>
<dbReference type="RefSeq" id="WP_142709437.1">
    <property type="nucleotide sequence ID" value="NZ_VIRS01000046.1"/>
</dbReference>
<dbReference type="PANTHER" id="PTHR37947">
    <property type="entry name" value="BLL2462 PROTEIN"/>
    <property type="match status" value="1"/>
</dbReference>
<dbReference type="InParanoid" id="A0A545AFT1"/>
<dbReference type="PANTHER" id="PTHR37947:SF1">
    <property type="entry name" value="BLL2462 PROTEIN"/>
    <property type="match status" value="1"/>
</dbReference>
<evidence type="ECO:0000313" key="3">
    <source>
        <dbReference type="Proteomes" id="UP000317982"/>
    </source>
</evidence>
<dbReference type="SUPFAM" id="SSF52317">
    <property type="entry name" value="Class I glutamine amidotransferase-like"/>
    <property type="match status" value="1"/>
</dbReference>
<organism evidence="2 3">
    <name type="scientific">Cryptosporangium phraense</name>
    <dbReference type="NCBI Taxonomy" id="2593070"/>
    <lineage>
        <taxon>Bacteria</taxon>
        <taxon>Bacillati</taxon>
        <taxon>Actinomycetota</taxon>
        <taxon>Actinomycetes</taxon>
        <taxon>Cryptosporangiales</taxon>
        <taxon>Cryptosporangiaceae</taxon>
        <taxon>Cryptosporangium</taxon>
    </lineage>
</organism>
<dbReference type="Pfam" id="PF07090">
    <property type="entry name" value="GATase1_like"/>
    <property type="match status" value="1"/>
</dbReference>
<dbReference type="CDD" id="cd03143">
    <property type="entry name" value="A4_beta-galactosidase_middle_domain"/>
    <property type="match status" value="1"/>
</dbReference>
<dbReference type="OrthoDB" id="9781333at2"/>
<sequence length="244" mass="26355">MAHVLLVGESWFTYTTHQKGFDAFASAEYTEGGASFLDALREYGHETSYLPSHLVDREFPDELASYDVVAISDVGANTFQLASRTFTRSQPSPDRTETIRAYVENGGALLTIGGYLSFSGIDAKARWGRTPLAAALPVEVLDRDDRVELPAGAVPEVRAPGHPAVSAVAGVWPALLGLNQVTARADVLVECAGHPLLITGEYGSGRTAAFTSDIAPHWAPPEFVSWPGYGQLWDGVVRWLHKES</sequence>
<feature type="domain" description="Putative glutamine amidotransferase" evidence="1">
    <location>
        <begin position="4"/>
        <end position="241"/>
    </location>
</feature>
<evidence type="ECO:0000313" key="2">
    <source>
        <dbReference type="EMBL" id="TQS40187.1"/>
    </source>
</evidence>
<accession>A0A545AFT1</accession>
<proteinExistence type="predicted"/>
<dbReference type="EMBL" id="VIRS01000046">
    <property type="protein sequence ID" value="TQS40187.1"/>
    <property type="molecule type" value="Genomic_DNA"/>
</dbReference>
<comment type="caution">
    <text evidence="2">The sequence shown here is derived from an EMBL/GenBank/DDBJ whole genome shotgun (WGS) entry which is preliminary data.</text>
</comment>
<gene>
    <name evidence="2" type="ORF">FL583_36300</name>
</gene>
<evidence type="ECO:0000259" key="1">
    <source>
        <dbReference type="Pfam" id="PF07090"/>
    </source>
</evidence>
<dbReference type="Proteomes" id="UP000317982">
    <property type="component" value="Unassembled WGS sequence"/>
</dbReference>
<keyword evidence="3" id="KW-1185">Reference proteome</keyword>